<dbReference type="EMBL" id="SMFK01000001">
    <property type="protein sequence ID" value="TDD99648.1"/>
    <property type="molecule type" value="Genomic_DNA"/>
</dbReference>
<sequence>MAFEELKDNVEHIHEEFNSYIKNSIGFYKLKLFKLSMKLLIVLFKYSLILAFVLMVVFFSSVALAFALSEYFESYITGFSVVGGGYFILGLLFILLKKKWIERFIIKKFSKIFFNN</sequence>
<gene>
    <name evidence="2" type="ORF">E0F76_02685</name>
</gene>
<name>A0A4R5CHH3_9FLAO</name>
<feature type="transmembrane region" description="Helical" evidence="1">
    <location>
        <begin position="39"/>
        <end position="68"/>
    </location>
</feature>
<dbReference type="RefSeq" id="WP_132000986.1">
    <property type="nucleotide sequence ID" value="NZ_SMFK01000001.1"/>
</dbReference>
<keyword evidence="3" id="KW-1185">Reference proteome</keyword>
<evidence type="ECO:0000313" key="3">
    <source>
        <dbReference type="Proteomes" id="UP000295479"/>
    </source>
</evidence>
<keyword evidence="1" id="KW-0812">Transmembrane</keyword>
<dbReference type="Proteomes" id="UP000295479">
    <property type="component" value="Unassembled WGS sequence"/>
</dbReference>
<evidence type="ECO:0000313" key="2">
    <source>
        <dbReference type="EMBL" id="TDD99648.1"/>
    </source>
</evidence>
<proteinExistence type="predicted"/>
<evidence type="ECO:0000256" key="1">
    <source>
        <dbReference type="SAM" id="Phobius"/>
    </source>
</evidence>
<comment type="caution">
    <text evidence="2">The sequence shown here is derived from an EMBL/GenBank/DDBJ whole genome shotgun (WGS) entry which is preliminary data.</text>
</comment>
<feature type="transmembrane region" description="Helical" evidence="1">
    <location>
        <begin position="74"/>
        <end position="96"/>
    </location>
</feature>
<protein>
    <submittedName>
        <fullName evidence="2">Competence protein</fullName>
    </submittedName>
</protein>
<organism evidence="2 3">
    <name type="scientific">Flavobacterium cellulosilyticum</name>
    <dbReference type="NCBI Taxonomy" id="2541731"/>
    <lineage>
        <taxon>Bacteria</taxon>
        <taxon>Pseudomonadati</taxon>
        <taxon>Bacteroidota</taxon>
        <taxon>Flavobacteriia</taxon>
        <taxon>Flavobacteriales</taxon>
        <taxon>Flavobacteriaceae</taxon>
        <taxon>Flavobacterium</taxon>
    </lineage>
</organism>
<keyword evidence="1" id="KW-1133">Transmembrane helix</keyword>
<accession>A0A4R5CHH3</accession>
<dbReference type="AlphaFoldDB" id="A0A4R5CHH3"/>
<dbReference type="OrthoDB" id="1144182at2"/>
<reference evidence="2 3" key="1">
    <citation type="submission" date="2019-03" db="EMBL/GenBank/DDBJ databases">
        <title>Flavobacterium AR-3-4 sp. nov. isolated from arctic soil.</title>
        <authorList>
            <person name="Chaudhary D.K."/>
        </authorList>
    </citation>
    <scope>NUCLEOTIDE SEQUENCE [LARGE SCALE GENOMIC DNA]</scope>
    <source>
        <strain evidence="2 3">AR-3-4</strain>
    </source>
</reference>
<keyword evidence="1" id="KW-0472">Membrane</keyword>